<feature type="active site" description="Proton acceptor" evidence="7">
    <location>
        <position position="191"/>
    </location>
</feature>
<keyword evidence="2" id="KW-0698">rRNA processing</keyword>
<evidence type="ECO:0000256" key="6">
    <source>
        <dbReference type="ARBA" id="ARBA00041184"/>
    </source>
</evidence>
<sequence length="236" mass="25713">MAKRLLNDHFSRLAKAKGYVARSSFKLLEIQERFRVVRPGAHVLDLGCAPGAWLQVACQSLGKKSGFVLGLDIQACPVPRSFCDDRVRILQADARELRPVDLVSMHSVHSAAASSWSGGFHAVLSDMCHSTVGNSAADVLRSLELAQTAAAIAVGDREERDKKASLEEMYSTGPAGGRPGVLLPGGHFVVKLLQGSGSQEFAQELRQHFAKVTWVQPAATRQESREMYLVGLNRRH</sequence>
<evidence type="ECO:0000256" key="2">
    <source>
        <dbReference type="ARBA" id="ARBA00022552"/>
    </source>
</evidence>
<feature type="domain" description="Ribosomal RNA methyltransferase FtsJ" evidence="8">
    <location>
        <begin position="19"/>
        <end position="234"/>
    </location>
</feature>
<dbReference type="RefSeq" id="XP_005648601.1">
    <property type="nucleotide sequence ID" value="XM_005648544.1"/>
</dbReference>
<dbReference type="GeneID" id="17042055"/>
<accession>I0Z088</accession>
<dbReference type="CDD" id="cd02440">
    <property type="entry name" value="AdoMet_MTases"/>
    <property type="match status" value="1"/>
</dbReference>
<dbReference type="Pfam" id="PF01728">
    <property type="entry name" value="FtsJ"/>
    <property type="match status" value="1"/>
</dbReference>
<dbReference type="OrthoDB" id="20105at2759"/>
<reference evidence="9 10" key="1">
    <citation type="journal article" date="2012" name="Genome Biol.">
        <title>The genome of the polar eukaryotic microalga coccomyxa subellipsoidea reveals traits of cold adaptation.</title>
        <authorList>
            <person name="Blanc G."/>
            <person name="Agarkova I."/>
            <person name="Grimwood J."/>
            <person name="Kuo A."/>
            <person name="Brueggeman A."/>
            <person name="Dunigan D."/>
            <person name="Gurnon J."/>
            <person name="Ladunga I."/>
            <person name="Lindquist E."/>
            <person name="Lucas S."/>
            <person name="Pangilinan J."/>
            <person name="Proschold T."/>
            <person name="Salamov A."/>
            <person name="Schmutz J."/>
            <person name="Weeks D."/>
            <person name="Yamada T."/>
            <person name="Claverie J.M."/>
            <person name="Grigoriev I."/>
            <person name="Van Etten J."/>
            <person name="Lomsadze A."/>
            <person name="Borodovsky M."/>
        </authorList>
    </citation>
    <scope>NUCLEOTIDE SEQUENCE [LARGE SCALE GENOMIC DNA]</scope>
    <source>
        <strain evidence="9 10">C-169</strain>
    </source>
</reference>
<evidence type="ECO:0000256" key="5">
    <source>
        <dbReference type="ARBA" id="ARBA00022691"/>
    </source>
</evidence>
<evidence type="ECO:0000256" key="7">
    <source>
        <dbReference type="PIRSR" id="PIRSR005461-1"/>
    </source>
</evidence>
<dbReference type="eggNOG" id="KOG1098">
    <property type="taxonomic scope" value="Eukaryota"/>
</dbReference>
<keyword evidence="10" id="KW-1185">Reference proteome</keyword>
<dbReference type="STRING" id="574566.I0Z088"/>
<dbReference type="HAMAP" id="MF_01547">
    <property type="entry name" value="RNA_methyltr_E"/>
    <property type="match status" value="1"/>
</dbReference>
<dbReference type="InterPro" id="IPR050082">
    <property type="entry name" value="RNA_methyltr_RlmE"/>
</dbReference>
<dbReference type="PANTHER" id="PTHR10920:SF18">
    <property type="entry name" value="RRNA METHYLTRANSFERASE 2, MITOCHONDRIAL"/>
    <property type="match status" value="1"/>
</dbReference>
<dbReference type="AlphaFoldDB" id="I0Z088"/>
<evidence type="ECO:0000313" key="9">
    <source>
        <dbReference type="EMBL" id="EIE24057.1"/>
    </source>
</evidence>
<dbReference type="Gene3D" id="3.40.50.150">
    <property type="entry name" value="Vaccinia Virus protein VP39"/>
    <property type="match status" value="1"/>
</dbReference>
<dbReference type="KEGG" id="csl:COCSUDRAFT_53206"/>
<dbReference type="InterPro" id="IPR029063">
    <property type="entry name" value="SAM-dependent_MTases_sf"/>
</dbReference>
<dbReference type="EMBL" id="AGSI01000006">
    <property type="protein sequence ID" value="EIE24057.1"/>
    <property type="molecule type" value="Genomic_DNA"/>
</dbReference>
<dbReference type="PANTHER" id="PTHR10920">
    <property type="entry name" value="RIBOSOMAL RNA METHYLTRANSFERASE"/>
    <property type="match status" value="1"/>
</dbReference>
<dbReference type="SUPFAM" id="SSF53335">
    <property type="entry name" value="S-adenosyl-L-methionine-dependent methyltransferases"/>
    <property type="match status" value="1"/>
</dbReference>
<organism evidence="9 10">
    <name type="scientific">Coccomyxa subellipsoidea (strain C-169)</name>
    <name type="common">Green microalga</name>
    <dbReference type="NCBI Taxonomy" id="574566"/>
    <lineage>
        <taxon>Eukaryota</taxon>
        <taxon>Viridiplantae</taxon>
        <taxon>Chlorophyta</taxon>
        <taxon>core chlorophytes</taxon>
        <taxon>Trebouxiophyceae</taxon>
        <taxon>Trebouxiophyceae incertae sedis</taxon>
        <taxon>Coccomyxaceae</taxon>
        <taxon>Coccomyxa</taxon>
        <taxon>Coccomyxa subellipsoidea</taxon>
    </lineage>
</organism>
<dbReference type="Proteomes" id="UP000007264">
    <property type="component" value="Unassembled WGS sequence"/>
</dbReference>
<keyword evidence="4" id="KW-0808">Transferase</keyword>
<keyword evidence="3 9" id="KW-0489">Methyltransferase</keyword>
<keyword evidence="5 7" id="KW-0949">S-adenosyl-L-methionine</keyword>
<dbReference type="PIRSF" id="PIRSF005461">
    <property type="entry name" value="23S_rRNA_mtase"/>
    <property type="match status" value="1"/>
</dbReference>
<gene>
    <name evidence="9" type="ORF">COCSUDRAFT_53206</name>
</gene>
<dbReference type="InterPro" id="IPR015507">
    <property type="entry name" value="rRNA-MeTfrase_E"/>
</dbReference>
<comment type="similarity">
    <text evidence="1">Belongs to the class I-like SAM-binding methyltransferase superfamily. RNA methyltransferase RlmE family.</text>
</comment>
<proteinExistence type="inferred from homology"/>
<evidence type="ECO:0000313" key="10">
    <source>
        <dbReference type="Proteomes" id="UP000007264"/>
    </source>
</evidence>
<name>I0Z088_COCSC</name>
<evidence type="ECO:0000256" key="4">
    <source>
        <dbReference type="ARBA" id="ARBA00022679"/>
    </source>
</evidence>
<protein>
    <recommendedName>
        <fullName evidence="6">rRNA methyltransferase 2, mitochondrial</fullName>
    </recommendedName>
</protein>
<evidence type="ECO:0000259" key="8">
    <source>
        <dbReference type="Pfam" id="PF01728"/>
    </source>
</evidence>
<dbReference type="InterPro" id="IPR002877">
    <property type="entry name" value="RNA_MeTrfase_FtsJ_dom"/>
</dbReference>
<dbReference type="GO" id="GO:0008650">
    <property type="term" value="F:rRNA (uridine-2'-O-)-methyltransferase activity"/>
    <property type="evidence" value="ECO:0007669"/>
    <property type="project" value="TreeGrafter"/>
</dbReference>
<evidence type="ECO:0000256" key="1">
    <source>
        <dbReference type="ARBA" id="ARBA00009258"/>
    </source>
</evidence>
<comment type="caution">
    <text evidence="9">The sequence shown here is derived from an EMBL/GenBank/DDBJ whole genome shotgun (WGS) entry which is preliminary data.</text>
</comment>
<evidence type="ECO:0000256" key="3">
    <source>
        <dbReference type="ARBA" id="ARBA00022603"/>
    </source>
</evidence>